<dbReference type="RefSeq" id="XP_028877809.1">
    <property type="nucleotide sequence ID" value="XM_029030875.1"/>
</dbReference>
<sequence length="95" mass="10413">MTKTVLMRCYLLCLQTLALCCACGLVWADNPKASDAFIKPSTVGVPSLVRRAVTALFFTPFCGYEEEVKTKWGEFEEEEEKKGQEAPGNSDSLGG</sequence>
<feature type="signal peptide" evidence="2">
    <location>
        <begin position="1"/>
        <end position="28"/>
    </location>
</feature>
<dbReference type="GeneID" id="39990655"/>
<dbReference type="AlphaFoldDB" id="A0A1X0NH06"/>
<feature type="region of interest" description="Disordered" evidence="1">
    <location>
        <begin position="75"/>
        <end position="95"/>
    </location>
</feature>
<comment type="caution">
    <text evidence="3">The sequence shown here is derived from an EMBL/GenBank/DDBJ whole genome shotgun (WGS) entry which is preliminary data.</text>
</comment>
<evidence type="ECO:0008006" key="5">
    <source>
        <dbReference type="Google" id="ProtNLM"/>
    </source>
</evidence>
<dbReference type="EMBL" id="NBCO01000058">
    <property type="protein sequence ID" value="ORC83743.1"/>
    <property type="molecule type" value="Genomic_DNA"/>
</dbReference>
<evidence type="ECO:0000256" key="2">
    <source>
        <dbReference type="SAM" id="SignalP"/>
    </source>
</evidence>
<organism evidence="3 4">
    <name type="scientific">Trypanosoma theileri</name>
    <dbReference type="NCBI Taxonomy" id="67003"/>
    <lineage>
        <taxon>Eukaryota</taxon>
        <taxon>Discoba</taxon>
        <taxon>Euglenozoa</taxon>
        <taxon>Kinetoplastea</taxon>
        <taxon>Metakinetoplastina</taxon>
        <taxon>Trypanosomatida</taxon>
        <taxon>Trypanosomatidae</taxon>
        <taxon>Trypanosoma</taxon>
    </lineage>
</organism>
<accession>A0A1X0NH06</accession>
<protein>
    <recommendedName>
        <fullName evidence="5">Secreted protein</fullName>
    </recommendedName>
</protein>
<keyword evidence="4" id="KW-1185">Reference proteome</keyword>
<proteinExistence type="predicted"/>
<gene>
    <name evidence="3" type="ORF">TM35_000581060</name>
</gene>
<feature type="non-terminal residue" evidence="3">
    <location>
        <position position="95"/>
    </location>
</feature>
<dbReference type="VEuPathDB" id="TriTrypDB:TM35_000581060"/>
<keyword evidence="2" id="KW-0732">Signal</keyword>
<evidence type="ECO:0000256" key="1">
    <source>
        <dbReference type="SAM" id="MobiDB-lite"/>
    </source>
</evidence>
<name>A0A1X0NH06_9TRYP</name>
<feature type="chain" id="PRO_5012055059" description="Secreted protein" evidence="2">
    <location>
        <begin position="29"/>
        <end position="95"/>
    </location>
</feature>
<feature type="compositionally biased region" description="Basic and acidic residues" evidence="1">
    <location>
        <begin position="75"/>
        <end position="84"/>
    </location>
</feature>
<reference evidence="3 4" key="1">
    <citation type="submission" date="2017-03" db="EMBL/GenBank/DDBJ databases">
        <title>An alternative strategy for trypanosome survival in the mammalian bloodstream revealed through genome and transcriptome analysis of the ubiquitous bovine parasite Trypanosoma (Megatrypanum) theileri.</title>
        <authorList>
            <person name="Kelly S."/>
            <person name="Ivens A."/>
            <person name="Mott A."/>
            <person name="O'Neill E."/>
            <person name="Emms D."/>
            <person name="Macleod O."/>
            <person name="Voorheis P."/>
            <person name="Matthews J."/>
            <person name="Matthews K."/>
            <person name="Carrington M."/>
        </authorList>
    </citation>
    <scope>NUCLEOTIDE SEQUENCE [LARGE SCALE GENOMIC DNA]</scope>
    <source>
        <strain evidence="3">Edinburgh</strain>
    </source>
</reference>
<dbReference type="Proteomes" id="UP000192257">
    <property type="component" value="Unassembled WGS sequence"/>
</dbReference>
<evidence type="ECO:0000313" key="4">
    <source>
        <dbReference type="Proteomes" id="UP000192257"/>
    </source>
</evidence>
<evidence type="ECO:0000313" key="3">
    <source>
        <dbReference type="EMBL" id="ORC83743.1"/>
    </source>
</evidence>